<organism evidence="1 2">
    <name type="scientific">Actinidia rufa</name>
    <dbReference type="NCBI Taxonomy" id="165716"/>
    <lineage>
        <taxon>Eukaryota</taxon>
        <taxon>Viridiplantae</taxon>
        <taxon>Streptophyta</taxon>
        <taxon>Embryophyta</taxon>
        <taxon>Tracheophyta</taxon>
        <taxon>Spermatophyta</taxon>
        <taxon>Magnoliopsida</taxon>
        <taxon>eudicotyledons</taxon>
        <taxon>Gunneridae</taxon>
        <taxon>Pentapetalae</taxon>
        <taxon>asterids</taxon>
        <taxon>Ericales</taxon>
        <taxon>Actinidiaceae</taxon>
        <taxon>Actinidia</taxon>
    </lineage>
</organism>
<proteinExistence type="predicted"/>
<reference evidence="1 2" key="1">
    <citation type="submission" date="2019-07" db="EMBL/GenBank/DDBJ databases">
        <title>De Novo Assembly of kiwifruit Actinidia rufa.</title>
        <authorList>
            <person name="Sugita-Konishi S."/>
            <person name="Sato K."/>
            <person name="Mori E."/>
            <person name="Abe Y."/>
            <person name="Kisaki G."/>
            <person name="Hamano K."/>
            <person name="Suezawa K."/>
            <person name="Otani M."/>
            <person name="Fukuda T."/>
            <person name="Manabe T."/>
            <person name="Gomi K."/>
            <person name="Tabuchi M."/>
            <person name="Akimitsu K."/>
            <person name="Kataoka I."/>
        </authorList>
    </citation>
    <scope>NUCLEOTIDE SEQUENCE [LARGE SCALE GENOMIC DNA]</scope>
    <source>
        <strain evidence="2">cv. Fuchu</strain>
    </source>
</reference>
<evidence type="ECO:0000313" key="1">
    <source>
        <dbReference type="EMBL" id="GFZ12932.1"/>
    </source>
</evidence>
<evidence type="ECO:0000313" key="2">
    <source>
        <dbReference type="Proteomes" id="UP000585474"/>
    </source>
</evidence>
<name>A0A7J0GQ63_9ERIC</name>
<dbReference type="EMBL" id="BJWL01000023">
    <property type="protein sequence ID" value="GFZ12932.1"/>
    <property type="molecule type" value="Genomic_DNA"/>
</dbReference>
<dbReference type="AlphaFoldDB" id="A0A7J0GQ63"/>
<gene>
    <name evidence="1" type="ORF">Acr_23g0013170</name>
</gene>
<accession>A0A7J0GQ63</accession>
<protein>
    <submittedName>
        <fullName evidence="1">Uncharacterized protein</fullName>
    </submittedName>
</protein>
<sequence>MAMSRSDERRRRVCAEDSIGVEDITKLARLLLPDLRSGRQRHAFGDASPFLRRPRLPLSPLLR</sequence>
<dbReference type="Proteomes" id="UP000585474">
    <property type="component" value="Unassembled WGS sequence"/>
</dbReference>
<keyword evidence="2" id="KW-1185">Reference proteome</keyword>
<comment type="caution">
    <text evidence="1">The sequence shown here is derived from an EMBL/GenBank/DDBJ whole genome shotgun (WGS) entry which is preliminary data.</text>
</comment>